<dbReference type="PIRSF" id="PIRSF010312">
    <property type="entry name" value="Sulphur_oxidation_SoxY"/>
    <property type="match status" value="1"/>
</dbReference>
<comment type="caution">
    <text evidence="3">The sequence shown here is derived from an EMBL/GenBank/DDBJ whole genome shotgun (WGS) entry which is preliminary data.</text>
</comment>
<dbReference type="PROSITE" id="PS51318">
    <property type="entry name" value="TAT"/>
    <property type="match status" value="1"/>
</dbReference>
<dbReference type="InterPro" id="IPR032711">
    <property type="entry name" value="SoxY"/>
</dbReference>
<dbReference type="Proteomes" id="UP000647424">
    <property type="component" value="Unassembled WGS sequence"/>
</dbReference>
<evidence type="ECO:0000259" key="2">
    <source>
        <dbReference type="Pfam" id="PF13501"/>
    </source>
</evidence>
<gene>
    <name evidence="3" type="primary">soxY</name>
    <name evidence="3" type="ORF">IC609_13185</name>
</gene>
<evidence type="ECO:0000313" key="3">
    <source>
        <dbReference type="EMBL" id="MBD8051496.1"/>
    </source>
</evidence>
<dbReference type="RefSeq" id="WP_191819984.1">
    <property type="nucleotide sequence ID" value="NZ_JACYFT010000003.1"/>
</dbReference>
<evidence type="ECO:0000256" key="1">
    <source>
        <dbReference type="SAM" id="SignalP"/>
    </source>
</evidence>
<keyword evidence="1" id="KW-0732">Signal</keyword>
<feature type="domain" description="Ig-like SoxY" evidence="2">
    <location>
        <begin position="51"/>
        <end position="148"/>
    </location>
</feature>
<dbReference type="InterPro" id="IPR038162">
    <property type="entry name" value="SoxY_sf"/>
</dbReference>
<evidence type="ECO:0000313" key="4">
    <source>
        <dbReference type="Proteomes" id="UP000647424"/>
    </source>
</evidence>
<dbReference type="Gene3D" id="2.60.40.2470">
    <property type="entry name" value="SoxY domain"/>
    <property type="match status" value="1"/>
</dbReference>
<dbReference type="InterPro" id="IPR016568">
    <property type="entry name" value="Sulphur_oxidation_SoxY"/>
</dbReference>
<dbReference type="Pfam" id="PF13501">
    <property type="entry name" value="SoxY"/>
    <property type="match status" value="1"/>
</dbReference>
<dbReference type="EMBL" id="JACYFT010000003">
    <property type="protein sequence ID" value="MBD8051496.1"/>
    <property type="molecule type" value="Genomic_DNA"/>
</dbReference>
<dbReference type="AlphaFoldDB" id="A0A927FIA8"/>
<sequence length="150" mass="15559">MHDRRNTLKAGAALAALLASAGYPRWAAAYSKTAFDAKTVQDATKALNLNALSESKDVLLAVPDVAENGAAVGVTFGAGLPGVRQLLLLVDKNPTALVARFALTDAVDAQFSTRLKMAETSQVYAVAILADGRALFARKEVKVTLGGCGA</sequence>
<dbReference type="InterPro" id="IPR006311">
    <property type="entry name" value="TAT_signal"/>
</dbReference>
<keyword evidence="4" id="KW-1185">Reference proteome</keyword>
<proteinExistence type="predicted"/>
<reference evidence="3" key="1">
    <citation type="submission" date="2020-09" db="EMBL/GenBank/DDBJ databases">
        <title>Genome seq and assembly of Limnohabitants sp.</title>
        <authorList>
            <person name="Chhetri G."/>
        </authorList>
    </citation>
    <scope>NUCLEOTIDE SEQUENCE</scope>
    <source>
        <strain evidence="3">JUR4</strain>
    </source>
</reference>
<protein>
    <submittedName>
        <fullName evidence="3">Thiosulfate oxidation carrier protein SoxY</fullName>
    </submittedName>
</protein>
<organism evidence="3 4">
    <name type="scientific">Limnohabitans radicicola</name>
    <dbReference type="NCBI Taxonomy" id="2771427"/>
    <lineage>
        <taxon>Bacteria</taxon>
        <taxon>Pseudomonadati</taxon>
        <taxon>Pseudomonadota</taxon>
        <taxon>Betaproteobacteria</taxon>
        <taxon>Burkholderiales</taxon>
        <taxon>Comamonadaceae</taxon>
        <taxon>Limnohabitans</taxon>
    </lineage>
</organism>
<dbReference type="NCBIfam" id="TIGR04488">
    <property type="entry name" value="SoxY_true_GGCGG"/>
    <property type="match status" value="1"/>
</dbReference>
<accession>A0A927FIA8</accession>
<feature type="signal peptide" evidence="1">
    <location>
        <begin position="1"/>
        <end position="27"/>
    </location>
</feature>
<feature type="chain" id="PRO_5037735538" evidence="1">
    <location>
        <begin position="28"/>
        <end position="150"/>
    </location>
</feature>
<name>A0A927FIA8_9BURK</name>